<dbReference type="Pfam" id="PF00072">
    <property type="entry name" value="Response_reg"/>
    <property type="match status" value="1"/>
</dbReference>
<dbReference type="PROSITE" id="PS50110">
    <property type="entry name" value="RESPONSE_REGULATORY"/>
    <property type="match status" value="1"/>
</dbReference>
<dbReference type="EMBL" id="CADCTA010000121">
    <property type="protein sequence ID" value="CAA9270471.1"/>
    <property type="molecule type" value="Genomic_DNA"/>
</dbReference>
<evidence type="ECO:0000313" key="4">
    <source>
        <dbReference type="EMBL" id="CAA9270471.1"/>
    </source>
</evidence>
<dbReference type="GO" id="GO:0003677">
    <property type="term" value="F:DNA binding"/>
    <property type="evidence" value="ECO:0007669"/>
    <property type="project" value="InterPro"/>
</dbReference>
<evidence type="ECO:0000259" key="3">
    <source>
        <dbReference type="PROSITE" id="PS50110"/>
    </source>
</evidence>
<feature type="modified residue" description="4-aspartylphosphate" evidence="2">
    <location>
        <position position="128"/>
    </location>
</feature>
<dbReference type="CDD" id="cd00156">
    <property type="entry name" value="REC"/>
    <property type="match status" value="1"/>
</dbReference>
<dbReference type="InterPro" id="IPR050595">
    <property type="entry name" value="Bact_response_regulator"/>
</dbReference>
<proteinExistence type="predicted"/>
<name>A0A6J4J4I5_9BACT</name>
<dbReference type="SUPFAM" id="SSF46955">
    <property type="entry name" value="Putative DNA-binding domain"/>
    <property type="match status" value="1"/>
</dbReference>
<dbReference type="SUPFAM" id="SSF52172">
    <property type="entry name" value="CheY-like"/>
    <property type="match status" value="1"/>
</dbReference>
<evidence type="ECO:0000256" key="1">
    <source>
        <dbReference type="ARBA" id="ARBA00022553"/>
    </source>
</evidence>
<dbReference type="PANTHER" id="PTHR44591:SF3">
    <property type="entry name" value="RESPONSE REGULATORY DOMAIN-CONTAINING PROTEIN"/>
    <property type="match status" value="1"/>
</dbReference>
<dbReference type="InterPro" id="IPR010093">
    <property type="entry name" value="SinI_DNA-bd"/>
</dbReference>
<dbReference type="InterPro" id="IPR011006">
    <property type="entry name" value="CheY-like_superfamily"/>
</dbReference>
<dbReference type="Pfam" id="PF12728">
    <property type="entry name" value="HTH_17"/>
    <property type="match status" value="1"/>
</dbReference>
<gene>
    <name evidence="4" type="ORF">AVDCRST_MAG42-3252</name>
</gene>
<keyword evidence="1 2" id="KW-0597">Phosphoprotein</keyword>
<dbReference type="InterPro" id="IPR009061">
    <property type="entry name" value="DNA-bd_dom_put_sf"/>
</dbReference>
<organism evidence="4">
    <name type="scientific">uncultured Chthoniobacterales bacterium</name>
    <dbReference type="NCBI Taxonomy" id="1836801"/>
    <lineage>
        <taxon>Bacteria</taxon>
        <taxon>Pseudomonadati</taxon>
        <taxon>Verrucomicrobiota</taxon>
        <taxon>Spartobacteria</taxon>
        <taxon>Chthoniobacterales</taxon>
        <taxon>environmental samples</taxon>
    </lineage>
</organism>
<protein>
    <submittedName>
        <fullName evidence="4">Two-component transcriptional response regulator, LuxR family</fullName>
    </submittedName>
</protein>
<dbReference type="NCBIfam" id="TIGR01764">
    <property type="entry name" value="excise"/>
    <property type="match status" value="1"/>
</dbReference>
<feature type="domain" description="Response regulatory" evidence="3">
    <location>
        <begin position="79"/>
        <end position="193"/>
    </location>
</feature>
<sequence length="202" mass="22687">MVPIEKACARKRELLNFFPMHNLLTVKETAKYLRIPLPTVYYLVQRGQLPAIQIGGRWRIKKSSLDKDILKEDKSGQPTVLVVDDDESLQSLFKIFLKKIGFSRVVVGTVKEALAALEKQKFDLLFLDLKLPDGPADDVYDAAKEVDPELPIIVITGYPDSEMLDRILAKGPITVLKKPLQVEQLQQTVRILGHKDAAKLAA</sequence>
<reference evidence="4" key="1">
    <citation type="submission" date="2020-02" db="EMBL/GenBank/DDBJ databases">
        <authorList>
            <person name="Meier V. D."/>
        </authorList>
    </citation>
    <scope>NUCLEOTIDE SEQUENCE</scope>
    <source>
        <strain evidence="4">AVDCRST_MAG42</strain>
    </source>
</reference>
<dbReference type="SMART" id="SM00448">
    <property type="entry name" value="REC"/>
    <property type="match status" value="1"/>
</dbReference>
<dbReference type="Gene3D" id="3.40.50.2300">
    <property type="match status" value="1"/>
</dbReference>
<evidence type="ECO:0000256" key="2">
    <source>
        <dbReference type="PROSITE-ProRule" id="PRU00169"/>
    </source>
</evidence>
<accession>A0A6J4J4I5</accession>
<dbReference type="PANTHER" id="PTHR44591">
    <property type="entry name" value="STRESS RESPONSE REGULATOR PROTEIN 1"/>
    <property type="match status" value="1"/>
</dbReference>
<dbReference type="InterPro" id="IPR001789">
    <property type="entry name" value="Sig_transdc_resp-reg_receiver"/>
</dbReference>
<dbReference type="GO" id="GO:0000160">
    <property type="term" value="P:phosphorelay signal transduction system"/>
    <property type="evidence" value="ECO:0007669"/>
    <property type="project" value="InterPro"/>
</dbReference>
<dbReference type="InterPro" id="IPR041657">
    <property type="entry name" value="HTH_17"/>
</dbReference>
<dbReference type="AlphaFoldDB" id="A0A6J4J4I5"/>